<dbReference type="Proteomes" id="UP001419268">
    <property type="component" value="Unassembled WGS sequence"/>
</dbReference>
<proteinExistence type="predicted"/>
<dbReference type="AlphaFoldDB" id="A0AAP0HLB4"/>
<sequence>MDAADDDDLVEGASRIARRPRKERQREAEAKEGRQSVQRERRTEKIVHLTTEIDDEDLQVGVGEARGGEEESKPRRGGEAVGARKDRRMGAREMRGGGRYRRERKMEKISNSVRVARRSLNRWRR</sequence>
<gene>
    <name evidence="2" type="ORF">Scep_027673</name>
</gene>
<name>A0AAP0HLB4_9MAGN</name>
<feature type="region of interest" description="Disordered" evidence="1">
    <location>
        <begin position="1"/>
        <end position="113"/>
    </location>
</feature>
<feature type="compositionally biased region" description="Acidic residues" evidence="1">
    <location>
        <begin position="1"/>
        <end position="10"/>
    </location>
</feature>
<comment type="caution">
    <text evidence="2">The sequence shown here is derived from an EMBL/GenBank/DDBJ whole genome shotgun (WGS) entry which is preliminary data.</text>
</comment>
<evidence type="ECO:0000256" key="1">
    <source>
        <dbReference type="SAM" id="MobiDB-lite"/>
    </source>
</evidence>
<dbReference type="EMBL" id="JBBNAG010000012">
    <property type="protein sequence ID" value="KAK9088591.1"/>
    <property type="molecule type" value="Genomic_DNA"/>
</dbReference>
<reference evidence="2 3" key="1">
    <citation type="submission" date="2024-01" db="EMBL/GenBank/DDBJ databases">
        <title>Genome assemblies of Stephania.</title>
        <authorList>
            <person name="Yang L."/>
        </authorList>
    </citation>
    <scope>NUCLEOTIDE SEQUENCE [LARGE SCALE GENOMIC DNA]</scope>
    <source>
        <strain evidence="2">JXDWG</strain>
        <tissue evidence="2">Leaf</tissue>
    </source>
</reference>
<keyword evidence="3" id="KW-1185">Reference proteome</keyword>
<evidence type="ECO:0000313" key="3">
    <source>
        <dbReference type="Proteomes" id="UP001419268"/>
    </source>
</evidence>
<accession>A0AAP0HLB4</accession>
<feature type="compositionally biased region" description="Basic and acidic residues" evidence="1">
    <location>
        <begin position="24"/>
        <end position="47"/>
    </location>
</feature>
<organism evidence="2 3">
    <name type="scientific">Stephania cephalantha</name>
    <dbReference type="NCBI Taxonomy" id="152367"/>
    <lineage>
        <taxon>Eukaryota</taxon>
        <taxon>Viridiplantae</taxon>
        <taxon>Streptophyta</taxon>
        <taxon>Embryophyta</taxon>
        <taxon>Tracheophyta</taxon>
        <taxon>Spermatophyta</taxon>
        <taxon>Magnoliopsida</taxon>
        <taxon>Ranunculales</taxon>
        <taxon>Menispermaceae</taxon>
        <taxon>Menispermoideae</taxon>
        <taxon>Cissampelideae</taxon>
        <taxon>Stephania</taxon>
    </lineage>
</organism>
<evidence type="ECO:0000313" key="2">
    <source>
        <dbReference type="EMBL" id="KAK9088591.1"/>
    </source>
</evidence>
<feature type="compositionally biased region" description="Basic and acidic residues" evidence="1">
    <location>
        <begin position="66"/>
        <end position="96"/>
    </location>
</feature>
<protein>
    <submittedName>
        <fullName evidence="2">Uncharacterized protein</fullName>
    </submittedName>
</protein>